<dbReference type="GO" id="GO:0003714">
    <property type="term" value="F:transcription corepressor activity"/>
    <property type="evidence" value="ECO:0007669"/>
    <property type="project" value="InterPro"/>
</dbReference>
<dbReference type="PANTHER" id="PTHR12346">
    <property type="entry name" value="SIN3B-RELATED"/>
    <property type="match status" value="1"/>
</dbReference>
<feature type="compositionally biased region" description="Pro residues" evidence="6">
    <location>
        <begin position="1630"/>
        <end position="1642"/>
    </location>
</feature>
<dbReference type="InterPro" id="IPR003822">
    <property type="entry name" value="PAH"/>
</dbReference>
<feature type="compositionally biased region" description="Low complexity" evidence="6">
    <location>
        <begin position="264"/>
        <end position="288"/>
    </location>
</feature>
<feature type="region of interest" description="Disordered" evidence="6">
    <location>
        <begin position="1806"/>
        <end position="1853"/>
    </location>
</feature>
<keyword evidence="7" id="KW-0472">Membrane</keyword>
<dbReference type="SMART" id="SM00761">
    <property type="entry name" value="HDAC_interact"/>
    <property type="match status" value="1"/>
</dbReference>
<evidence type="ECO:0000256" key="3">
    <source>
        <dbReference type="ARBA" id="ARBA00022737"/>
    </source>
</evidence>
<feature type="region of interest" description="Disordered" evidence="6">
    <location>
        <begin position="1921"/>
        <end position="2002"/>
    </location>
</feature>
<evidence type="ECO:0000313" key="9">
    <source>
        <dbReference type="EMBL" id="TDL26334.1"/>
    </source>
</evidence>
<proteinExistence type="predicted"/>
<dbReference type="Gene3D" id="1.20.1160.11">
    <property type="entry name" value="Paired amphipathic helix"/>
    <property type="match status" value="2"/>
</dbReference>
<dbReference type="FunFam" id="1.20.1160.11:FF:000002">
    <property type="entry name" value="Paired amphipathic helix protein SIN3"/>
    <property type="match status" value="1"/>
</dbReference>
<dbReference type="GO" id="GO:0070822">
    <property type="term" value="C:Sin3-type complex"/>
    <property type="evidence" value="ECO:0007669"/>
    <property type="project" value="TreeGrafter"/>
</dbReference>
<dbReference type="Proteomes" id="UP000294933">
    <property type="component" value="Unassembled WGS sequence"/>
</dbReference>
<feature type="region of interest" description="Disordered" evidence="6">
    <location>
        <begin position="2232"/>
        <end position="2255"/>
    </location>
</feature>
<feature type="region of interest" description="Disordered" evidence="6">
    <location>
        <begin position="1514"/>
        <end position="1543"/>
    </location>
</feature>
<feature type="region of interest" description="Disordered" evidence="6">
    <location>
        <begin position="1560"/>
        <end position="1586"/>
    </location>
</feature>
<feature type="region of interest" description="Disordered" evidence="6">
    <location>
        <begin position="1622"/>
        <end position="1780"/>
    </location>
</feature>
<dbReference type="PANTHER" id="PTHR12346:SF0">
    <property type="entry name" value="SIN3A, ISOFORM G"/>
    <property type="match status" value="1"/>
</dbReference>
<feature type="region of interest" description="Disordered" evidence="6">
    <location>
        <begin position="1"/>
        <end position="58"/>
    </location>
</feature>
<dbReference type="SUPFAM" id="SSF47762">
    <property type="entry name" value="PAH2 domain"/>
    <property type="match status" value="2"/>
</dbReference>
<feature type="region of interest" description="Disordered" evidence="6">
    <location>
        <begin position="2107"/>
        <end position="2148"/>
    </location>
</feature>
<evidence type="ECO:0000313" key="10">
    <source>
        <dbReference type="Proteomes" id="UP000294933"/>
    </source>
</evidence>
<feature type="region of interest" description="Disordered" evidence="6">
    <location>
        <begin position="1359"/>
        <end position="1387"/>
    </location>
</feature>
<feature type="transmembrane region" description="Helical" evidence="7">
    <location>
        <begin position="1469"/>
        <end position="1493"/>
    </location>
</feature>
<evidence type="ECO:0000256" key="4">
    <source>
        <dbReference type="ARBA" id="ARBA00023242"/>
    </source>
</evidence>
<dbReference type="PROSITE" id="PS51477">
    <property type="entry name" value="PAH"/>
    <property type="match status" value="2"/>
</dbReference>
<dbReference type="FunFam" id="1.20.1160.11:FF:000003">
    <property type="entry name" value="Paired amphipathic helix SIN3-like protein"/>
    <property type="match status" value="1"/>
</dbReference>
<feature type="compositionally biased region" description="Basic residues" evidence="6">
    <location>
        <begin position="1755"/>
        <end position="1764"/>
    </location>
</feature>
<feature type="compositionally biased region" description="Low complexity" evidence="6">
    <location>
        <begin position="2018"/>
        <end position="2035"/>
    </location>
</feature>
<keyword evidence="10" id="KW-1185">Reference proteome</keyword>
<feature type="region of interest" description="Disordered" evidence="6">
    <location>
        <begin position="2187"/>
        <end position="2218"/>
    </location>
</feature>
<keyword evidence="7" id="KW-1133">Transmembrane helix</keyword>
<feature type="region of interest" description="Disordered" evidence="6">
    <location>
        <begin position="688"/>
        <end position="753"/>
    </location>
</feature>
<keyword evidence="4 5" id="KW-0539">Nucleus</keyword>
<dbReference type="InterPro" id="IPR036600">
    <property type="entry name" value="PAH_sf"/>
</dbReference>
<dbReference type="EMBL" id="ML170161">
    <property type="protein sequence ID" value="TDL26334.1"/>
    <property type="molecule type" value="Genomic_DNA"/>
</dbReference>
<feature type="region of interest" description="Disordered" evidence="6">
    <location>
        <begin position="2015"/>
        <end position="2050"/>
    </location>
</feature>
<feature type="compositionally biased region" description="Polar residues" evidence="6">
    <location>
        <begin position="1565"/>
        <end position="1578"/>
    </location>
</feature>
<reference evidence="9 10" key="1">
    <citation type="submission" date="2018-06" db="EMBL/GenBank/DDBJ databases">
        <title>A transcriptomic atlas of mushroom development highlights an independent origin of complex multicellularity.</title>
        <authorList>
            <consortium name="DOE Joint Genome Institute"/>
            <person name="Krizsan K."/>
            <person name="Almasi E."/>
            <person name="Merenyi Z."/>
            <person name="Sahu N."/>
            <person name="Viragh M."/>
            <person name="Koszo T."/>
            <person name="Mondo S."/>
            <person name="Kiss B."/>
            <person name="Balint B."/>
            <person name="Kues U."/>
            <person name="Barry K."/>
            <person name="Hegedus J.C."/>
            <person name="Henrissat B."/>
            <person name="Johnson J."/>
            <person name="Lipzen A."/>
            <person name="Ohm R."/>
            <person name="Nagy I."/>
            <person name="Pangilinan J."/>
            <person name="Yan J."/>
            <person name="Xiong Y."/>
            <person name="Grigoriev I.V."/>
            <person name="Hibbett D.S."/>
            <person name="Nagy L.G."/>
        </authorList>
    </citation>
    <scope>NUCLEOTIDE SEQUENCE [LARGE SCALE GENOMIC DNA]</scope>
    <source>
        <strain evidence="9 10">SZMC22713</strain>
    </source>
</reference>
<keyword evidence="3" id="KW-0677">Repeat</keyword>
<feature type="compositionally biased region" description="Pro residues" evidence="6">
    <location>
        <begin position="804"/>
        <end position="818"/>
    </location>
</feature>
<feature type="compositionally biased region" description="Low complexity" evidence="6">
    <location>
        <begin position="774"/>
        <end position="784"/>
    </location>
</feature>
<dbReference type="GO" id="GO:0000122">
    <property type="term" value="P:negative regulation of transcription by RNA polymerase II"/>
    <property type="evidence" value="ECO:0007669"/>
    <property type="project" value="TreeGrafter"/>
</dbReference>
<evidence type="ECO:0000256" key="6">
    <source>
        <dbReference type="SAM" id="MobiDB-lite"/>
    </source>
</evidence>
<evidence type="ECO:0000256" key="7">
    <source>
        <dbReference type="SAM" id="Phobius"/>
    </source>
</evidence>
<dbReference type="Pfam" id="PF08295">
    <property type="entry name" value="Sin3_corepress"/>
    <property type="match status" value="1"/>
</dbReference>
<sequence>MTGPAASAFPLATAPSGPPPGPGFAGQSASAVSSRPATPLPMATSRQNQVPPAPASPSIFGGSHHAASFLGALSANGHGSAADKQVAPGQDEFHHAIQYVNKIKTRFEDDTDTYKQFLEILHAYRKEQNTRDDSQVYAQVQVLFKDAPDLLAEFKDFLPSAGGFAGVQIHTAATDASEFVVGQSIPADKRAKTDAVPATQKRKKRPVDKDGPLGAPVVAAAKAGPNRTKKIKNAHRPEPHSPTFAAHDSHPPSPAQGQLYVNTHQQQQQQQQQHHGGQSSYQHQGLLGPAHASSSGTGVPTSVQSDVQFFERAKKALESREAYEEFLKLLALFTKEIIDTPTLVRRAEAFLGDGDLLAQFKDLLSWDDRKDGPDDLGGLRSWSIDSVNRPARETEERSGASYRRLPYAESRLACSGRDELCRSVLNDIWVSHPTWASEESGFVSHKKNSYEEALHKSEEERHEYQFYIEIIARTIALLQPLNEHFGGSSKSIYHRALKKVYGRDGAGLEVLQALQECPAVAVPVVLPRLKQKHEEWRRAQREWNRVWREVDARNFYKSLDHQGITFKANDKKNITTKSFVVELEAAKAELLERRARRAAAARTEQPSPVVDDSDDSTRAWHLQYIIADMGVLQDSLKLVFSFLDRAQAQYSPQERRAVERVLRAFVPLFFMLPAAEFDAAFGSPVAGDGDDTFGSAEEGQPIVGTGAADDTEETTTGGLNKPSSTSSSPSKSGRRSAGGGAPSSTGGVPPGDLRKKLLKTAQEKASKAAAVSATAGSTSAAPSANGSRAVSPVGSDREDATMSPPSPAQSPLNAPPAPAVASTSMGGGRLKTSVSRGADEEVEWDDEWVTLMPVGGGFPADTPDDVLRIGREGLIDQRPFFANTTFYTLFRLIQLLYSRLLMCKETADRLASVPAKQSVFVVNPVAEQLGLVDASGPGAVLALAAHQPPVHAEIPPPAVAEGDGSTPASAGAPMEGAENTLPANTTPVTGAAEPTTGDVDMANADAEKSEILPSKNGVVQEQAQAPVDLPVTQPVIKDNNIPTEQTAPVPATNTTATAPIGGRAETHFYDYLLDACEKVFEGELEQTTFEENIRFLFGTKAYHVFTLDKLIAALIKQAQTVVVDPKCQELLAMLARCRGKKEMSVREMIRYRREAEQFVGPDDHLYRIEWVSEAKAMQMALVGSSDASVIFGAGKEGEEERAVGRWRVYVESYVLQHGTEMLGEEVRARVRRPFLARNREDEAGDVEGGMEIGVGVKGYRLWYRNGCEESMVRGEREDEEGLYIGRVLLMECFLFALPPNHGLATLGAFTPSPPLVMLKSAPSIGLLSFLAAVSNAAAAPTHPPPPDFLCPSLSLARQHTTAPRNRRKRAPVPGPSNPQAYPDIPDRYDLGDDGKYHKINFQTFDFDAICAQCLASPTPAPVQTGVDVAHDNIVDAASAALDPSPSSTSISMNIPSGWKPKPQSPVYRVPIIVLSSLTLAAIIATFIVCALVWRRRRREQADLEKKGVVVKGRKKKAEVVDSDESDEEEGEEERRRRGKKVWARASARWKANARWVYRRGHGKRSTTTTAVRNAQRSPMLSASSSAVSVLTSSDVRSRASLSINPALPTPASTTLAHPLAQQPLSQPLPSHSPPPQSPPPPADSDSDENDTSADPPAYRRRTSLRTTTPRPRPRTAGTGTGTRRLGSSAHRPSATSPIASHTQDGDEDLHTRRPADDGEEDAYAESDGERDRKDPALFGNGDEGTGGRGREGTGRRGRGRRSERRKGDGGGNGVDRGVNGLRDIGGAGLGAALSEGVEGVCVGRLGEGEDEDEDEGVRGDGHGLGVRSGQRRPRHDEDGYEVYDEDDEDESGRRDITYGIGGGMGMGMGMAAAAHLATDDKQVLARMAELASAPPPPPMSPLLPSQPPRMRMRARTLSMDVDSIEPSTPPPPLSPSDFQPVPVPVPVPVQLGLEESSTPSSRDLHVGLGSSLSRSRSRGNISSEVPSTPSHPHPQPSLEVSAPEWDPDAELADALRASTSSPSSTTTTSSPPSSSDANGRHPCVHPDMPLPPAPVVMSSHPHAPWRGSLIRLAMEYPMVLDGDTGGTIDVSPVASLESCLVREPMASVSVSPSCPPHPHPHHQQVYTHRHSQSSSSRPSTPLSLPMPLPLPSHPPTIYYSKESEEIAGMEPVLGPSAPPFEFGLHHELRGDPHAEGGGKEMNGFAPSAPDFDFEDDSDPVVLHEPGIGIGIGVSASAPPLEEDEEAERTPKSHCI</sequence>
<feature type="compositionally biased region" description="Acidic residues" evidence="6">
    <location>
        <begin position="1520"/>
        <end position="1531"/>
    </location>
</feature>
<organism evidence="9 10">
    <name type="scientific">Rickenella mellea</name>
    <dbReference type="NCBI Taxonomy" id="50990"/>
    <lineage>
        <taxon>Eukaryota</taxon>
        <taxon>Fungi</taxon>
        <taxon>Dikarya</taxon>
        <taxon>Basidiomycota</taxon>
        <taxon>Agaricomycotina</taxon>
        <taxon>Agaricomycetes</taxon>
        <taxon>Hymenochaetales</taxon>
        <taxon>Rickenellaceae</taxon>
        <taxon>Rickenella</taxon>
    </lineage>
</organism>
<feature type="domain" description="Histone deacetylase interacting" evidence="8">
    <location>
        <begin position="394"/>
        <end position="495"/>
    </location>
</feature>
<feature type="compositionally biased region" description="Low complexity" evidence="6">
    <location>
        <begin position="704"/>
        <end position="731"/>
    </location>
</feature>
<feature type="compositionally biased region" description="Acidic residues" evidence="6">
    <location>
        <begin position="1838"/>
        <end position="1850"/>
    </location>
</feature>
<dbReference type="STRING" id="50990.A0A4Y7QFA8"/>
<name>A0A4Y7QFA8_9AGAM</name>
<feature type="compositionally biased region" description="Basic residues" evidence="6">
    <location>
        <begin position="2118"/>
        <end position="2131"/>
    </location>
</feature>
<dbReference type="OrthoDB" id="10265969at2759"/>
<feature type="region of interest" description="Disordered" evidence="6">
    <location>
        <begin position="188"/>
        <end position="302"/>
    </location>
</feature>
<feature type="compositionally biased region" description="Low complexity" evidence="6">
    <location>
        <begin position="212"/>
        <end position="225"/>
    </location>
</feature>
<feature type="compositionally biased region" description="Low complexity" evidence="6">
    <location>
        <begin position="742"/>
        <end position="751"/>
    </location>
</feature>
<dbReference type="Pfam" id="PF02671">
    <property type="entry name" value="PAH"/>
    <property type="match status" value="2"/>
</dbReference>
<dbReference type="Pfam" id="PF16879">
    <property type="entry name" value="Sin3a_C"/>
    <property type="match status" value="2"/>
</dbReference>
<evidence type="ECO:0000256" key="2">
    <source>
        <dbReference type="ARBA" id="ARBA00022491"/>
    </source>
</evidence>
<protein>
    <recommendedName>
        <fullName evidence="8">Histone deacetylase interacting domain-containing protein</fullName>
    </recommendedName>
</protein>
<feature type="compositionally biased region" description="Basic and acidic residues" evidence="6">
    <location>
        <begin position="2187"/>
        <end position="2198"/>
    </location>
</feature>
<feature type="compositionally biased region" description="Low complexity" evidence="6">
    <location>
        <begin position="1664"/>
        <end position="1689"/>
    </location>
</feature>
<evidence type="ECO:0000259" key="8">
    <source>
        <dbReference type="SMART" id="SM00761"/>
    </source>
</evidence>
<dbReference type="InterPro" id="IPR031693">
    <property type="entry name" value="Sin3_C"/>
</dbReference>
<feature type="compositionally biased region" description="Polar residues" evidence="6">
    <location>
        <begin position="292"/>
        <end position="302"/>
    </location>
</feature>
<comment type="subcellular location">
    <subcellularLocation>
        <location evidence="1 5">Nucleus</location>
    </subcellularLocation>
</comment>
<feature type="region of interest" description="Disordered" evidence="6">
    <location>
        <begin position="952"/>
        <end position="999"/>
    </location>
</feature>
<feature type="compositionally biased region" description="Acidic residues" evidence="6">
    <location>
        <begin position="1717"/>
        <end position="1726"/>
    </location>
</feature>
<evidence type="ECO:0000256" key="1">
    <source>
        <dbReference type="ARBA" id="ARBA00004123"/>
    </source>
</evidence>
<dbReference type="VEuPathDB" id="FungiDB:BD410DRAFT_895055"/>
<feature type="compositionally biased region" description="Polar residues" evidence="6">
    <location>
        <begin position="1693"/>
        <end position="1702"/>
    </location>
</feature>
<keyword evidence="2" id="KW-0678">Repressor</keyword>
<dbReference type="InterPro" id="IPR039774">
    <property type="entry name" value="Sin3-like"/>
</dbReference>
<keyword evidence="7" id="KW-0812">Transmembrane</keyword>
<feature type="region of interest" description="Disordered" evidence="6">
    <location>
        <begin position="774"/>
        <end position="839"/>
    </location>
</feature>
<accession>A0A4Y7QFA8</accession>
<feature type="compositionally biased region" description="Low complexity" evidence="6">
    <location>
        <begin position="2132"/>
        <end position="2143"/>
    </location>
</feature>
<dbReference type="InterPro" id="IPR013194">
    <property type="entry name" value="HDAC_interact_dom"/>
</dbReference>
<evidence type="ECO:0000256" key="5">
    <source>
        <dbReference type="PROSITE-ProRule" id="PRU00810"/>
    </source>
</evidence>
<gene>
    <name evidence="9" type="ORF">BD410DRAFT_895055</name>
</gene>